<dbReference type="GeneID" id="43959193"/>
<dbReference type="PANTHER" id="PTHR33078:SF100">
    <property type="entry name" value="PROTEIN YCF2"/>
    <property type="match status" value="1"/>
</dbReference>
<gene>
    <name evidence="7" type="primary">ycf15</name>
</gene>
<geneLocation type="chloroplast" evidence="7"/>
<dbReference type="GeneID" id="43959095"/>
<dbReference type="GO" id="GO:0005524">
    <property type="term" value="F:ATP binding"/>
    <property type="evidence" value="ECO:0007669"/>
    <property type="project" value="UniProtKB-KW"/>
</dbReference>
<dbReference type="EMBL" id="MG763885">
    <property type="protein sequence ID" value="QHW07084.1"/>
    <property type="molecule type" value="Genomic_DNA"/>
</dbReference>
<keyword evidence="4 7" id="KW-0934">Plastid</keyword>
<evidence type="ECO:0000256" key="6">
    <source>
        <dbReference type="ARBA" id="ARBA00022840"/>
    </source>
</evidence>
<proteinExistence type="inferred from homology"/>
<evidence type="ECO:0000256" key="2">
    <source>
        <dbReference type="ARBA" id="ARBA00004474"/>
    </source>
</evidence>
<evidence type="ECO:0000256" key="4">
    <source>
        <dbReference type="ARBA" id="ARBA00022640"/>
    </source>
</evidence>
<keyword evidence="7" id="KW-0150">Chloroplast</keyword>
<keyword evidence="5" id="KW-0547">Nucleotide-binding</keyword>
<evidence type="ECO:0000256" key="3">
    <source>
        <dbReference type="ARBA" id="ARBA00009361"/>
    </source>
</evidence>
<dbReference type="RefSeq" id="YP_009729498.1">
    <property type="nucleotide sequence ID" value="NC_045915.1"/>
</dbReference>
<comment type="similarity">
    <text evidence="3">Belongs to the Ycf2 family.</text>
</comment>
<organism evidence="7">
    <name type="scientific">Incarvillea arguta</name>
    <dbReference type="NCBI Taxonomy" id="291310"/>
    <lineage>
        <taxon>Eukaryota</taxon>
        <taxon>Viridiplantae</taxon>
        <taxon>Streptophyta</taxon>
        <taxon>Embryophyta</taxon>
        <taxon>Tracheophyta</taxon>
        <taxon>Spermatophyta</taxon>
        <taxon>Magnoliopsida</taxon>
        <taxon>eudicotyledons</taxon>
        <taxon>Gunneridae</taxon>
        <taxon>Pentapetalae</taxon>
        <taxon>asterids</taxon>
        <taxon>lamiids</taxon>
        <taxon>Lamiales</taxon>
        <taxon>Bignoniaceae</taxon>
        <taxon>Tecomeae</taxon>
        <taxon>Incarvillea</taxon>
    </lineage>
</organism>
<comment type="subcellular location">
    <subcellularLocation>
        <location evidence="2">Plastid</location>
    </subcellularLocation>
</comment>
<evidence type="ECO:0000256" key="5">
    <source>
        <dbReference type="ARBA" id="ARBA00022741"/>
    </source>
</evidence>
<dbReference type="AlphaFoldDB" id="A0A6C0N8V6"/>
<name>A0A6C0N8V6_9LAMI</name>
<dbReference type="PANTHER" id="PTHR33078">
    <property type="entry name" value="PROTEIN YCF2-RELATED"/>
    <property type="match status" value="1"/>
</dbReference>
<sequence length="150" mass="17974">MGPYKDQGFFQISQFIWDPTDPLFFLFQDEDEPPGSLFSHRKLFADEEMSKELLTPEREVPEELTRWLMKNTHEKQFELLINRRRWLRTNLSLSNGSFRSTILSESYQYLATLFLSNGTLLDQMTKTLVRKRWLFPDEMKMELGERFPIP</sequence>
<accession>A0A6C0N8V6</accession>
<dbReference type="EMBL" id="MG763885">
    <property type="protein sequence ID" value="QHW07085.1"/>
    <property type="molecule type" value="Genomic_DNA"/>
</dbReference>
<protein>
    <submittedName>
        <fullName evidence="7">Hypothetical chloroplast RF15</fullName>
    </submittedName>
</protein>
<reference evidence="7" key="2">
    <citation type="journal article" date="2019" name="Mitochondrial DNA Part B Resour">
        <title>Characterization of the complete chloroplast genome of Incarvillea arguta (Bignoniaceae).</title>
        <authorList>
            <person name="Ma G.-T."/>
            <person name="Yang J.-G."/>
            <person name="Zhang Y.-F."/>
            <person name="Guan T.-X."/>
        </authorList>
    </citation>
    <scope>NUCLEOTIDE SEQUENCE</scope>
</reference>
<evidence type="ECO:0000313" key="7">
    <source>
        <dbReference type="EMBL" id="QHW07084.1"/>
    </source>
</evidence>
<dbReference type="GO" id="GO:0009536">
    <property type="term" value="C:plastid"/>
    <property type="evidence" value="ECO:0007669"/>
    <property type="project" value="UniProtKB-SubCell"/>
</dbReference>
<reference evidence="7" key="1">
    <citation type="submission" date="2018-01" db="EMBL/GenBank/DDBJ databases">
        <authorList>
            <person name="Wang R."/>
        </authorList>
    </citation>
    <scope>NUCLEOTIDE SEQUENCE</scope>
</reference>
<dbReference type="RefSeq" id="YP_009729482.1">
    <property type="nucleotide sequence ID" value="NC_045915.1"/>
</dbReference>
<keyword evidence="6" id="KW-0067">ATP-binding</keyword>
<evidence type="ECO:0000256" key="1">
    <source>
        <dbReference type="ARBA" id="ARBA00002329"/>
    </source>
</evidence>
<comment type="function">
    <text evidence="1">Probable ATPase of unknown function. Its presence in a non-photosynthetic plant (Epifagus virginiana) and experiments in tobacco indicate that it has an essential function which is probably not related to photosynthesis.</text>
</comment>